<gene>
    <name evidence="1" type="ORF">EZS27_002092</name>
</gene>
<dbReference type="GO" id="GO:0004803">
    <property type="term" value="F:transposase activity"/>
    <property type="evidence" value="ECO:0007669"/>
    <property type="project" value="InterPro"/>
</dbReference>
<dbReference type="Gene3D" id="3.30.70.1290">
    <property type="entry name" value="Transposase IS200-like"/>
    <property type="match status" value="1"/>
</dbReference>
<accession>A0A5J4SZ78</accession>
<sequence>MPYNPIFHHRRSIRLKGYDYSQAGLYFVTICCQDKICRFGKIEKGEMVLNESGQIAYNKWVMLPERYSYVTLDVFQIMPNHIHGIIALNATAVGATLAVALNNGMNIANRATARVAPTIGNMVGAYKLSIMNKCLEIYKSQNECMGNCGNAIITNTSSVTNNHIKIFPVIYNQ</sequence>
<evidence type="ECO:0008006" key="2">
    <source>
        <dbReference type="Google" id="ProtNLM"/>
    </source>
</evidence>
<dbReference type="InterPro" id="IPR036515">
    <property type="entry name" value="Transposase_17_sf"/>
</dbReference>
<comment type="caution">
    <text evidence="1">The sequence shown here is derived from an EMBL/GenBank/DDBJ whole genome shotgun (WGS) entry which is preliminary data.</text>
</comment>
<dbReference type="PANTHER" id="PTHR36966:SF1">
    <property type="entry name" value="REP-ASSOCIATED TYROSINE TRANSPOSASE"/>
    <property type="match status" value="1"/>
</dbReference>
<name>A0A5J4SZ78_9ZZZZ</name>
<dbReference type="GO" id="GO:0043565">
    <property type="term" value="F:sequence-specific DNA binding"/>
    <property type="evidence" value="ECO:0007669"/>
    <property type="project" value="TreeGrafter"/>
</dbReference>
<dbReference type="EMBL" id="SNRY01000027">
    <property type="protein sequence ID" value="KAA6350485.1"/>
    <property type="molecule type" value="Genomic_DNA"/>
</dbReference>
<dbReference type="PANTHER" id="PTHR36966">
    <property type="entry name" value="REP-ASSOCIATED TYROSINE TRANSPOSASE"/>
    <property type="match status" value="1"/>
</dbReference>
<proteinExistence type="predicted"/>
<reference evidence="1" key="1">
    <citation type="submission" date="2019-03" db="EMBL/GenBank/DDBJ databases">
        <title>Single cell metagenomics reveals metabolic interactions within the superorganism composed of flagellate Streblomastix strix and complex community of Bacteroidetes bacteria on its surface.</title>
        <authorList>
            <person name="Treitli S.C."/>
            <person name="Kolisko M."/>
            <person name="Husnik F."/>
            <person name="Keeling P."/>
            <person name="Hampl V."/>
        </authorList>
    </citation>
    <scope>NUCLEOTIDE SEQUENCE</scope>
    <source>
        <strain evidence="1">STM</strain>
    </source>
</reference>
<dbReference type="AlphaFoldDB" id="A0A5J4SZ78"/>
<protein>
    <recommendedName>
        <fullName evidence="2">Transposase IS200-like domain-containing protein</fullName>
    </recommendedName>
</protein>
<dbReference type="GO" id="GO:0006313">
    <property type="term" value="P:DNA transposition"/>
    <property type="evidence" value="ECO:0007669"/>
    <property type="project" value="InterPro"/>
</dbReference>
<organism evidence="1">
    <name type="scientific">termite gut metagenome</name>
    <dbReference type="NCBI Taxonomy" id="433724"/>
    <lineage>
        <taxon>unclassified sequences</taxon>
        <taxon>metagenomes</taxon>
        <taxon>organismal metagenomes</taxon>
    </lineage>
</organism>
<dbReference type="InterPro" id="IPR052715">
    <property type="entry name" value="RAYT_transposase"/>
</dbReference>
<evidence type="ECO:0000313" key="1">
    <source>
        <dbReference type="EMBL" id="KAA6350485.1"/>
    </source>
</evidence>
<dbReference type="SUPFAM" id="SSF143422">
    <property type="entry name" value="Transposase IS200-like"/>
    <property type="match status" value="1"/>
</dbReference>